<evidence type="ECO:0000259" key="2">
    <source>
        <dbReference type="Pfam" id="PF03795"/>
    </source>
</evidence>
<name>A0A076ETU1_RHOOP</name>
<evidence type="ECO:0000256" key="1">
    <source>
        <dbReference type="ARBA" id="ARBA00007689"/>
    </source>
</evidence>
<dbReference type="Pfam" id="PF03795">
    <property type="entry name" value="YCII"/>
    <property type="match status" value="1"/>
</dbReference>
<reference evidence="3 4" key="1">
    <citation type="submission" date="2014-07" db="EMBL/GenBank/DDBJ databases">
        <title>Genome Sequence of Rhodococcus opacus Strain R7, a Biodegrader of Mono- and Polycyclic Aromatic Hydrocarbons.</title>
        <authorList>
            <person name="Di Gennaro P."/>
            <person name="Zampolli J."/>
            <person name="Presti I."/>
            <person name="Cappelletti M."/>
            <person name="D'Ursi P."/>
            <person name="Orro A."/>
            <person name="Mezzelani A."/>
            <person name="Milanesi L."/>
        </authorList>
    </citation>
    <scope>NUCLEOTIDE SEQUENCE [LARGE SCALE GENOMIC DNA]</scope>
    <source>
        <strain evidence="3 4">R7</strain>
    </source>
</reference>
<organism evidence="3 4">
    <name type="scientific">Rhodococcus opacus</name>
    <name type="common">Nocardia opaca</name>
    <dbReference type="NCBI Taxonomy" id="37919"/>
    <lineage>
        <taxon>Bacteria</taxon>
        <taxon>Bacillati</taxon>
        <taxon>Actinomycetota</taxon>
        <taxon>Actinomycetes</taxon>
        <taxon>Mycobacteriales</taxon>
        <taxon>Nocardiaceae</taxon>
        <taxon>Rhodococcus</taxon>
    </lineage>
</organism>
<dbReference type="Proteomes" id="UP000028488">
    <property type="component" value="Chromosome"/>
</dbReference>
<dbReference type="RefSeq" id="WP_009474622.1">
    <property type="nucleotide sequence ID" value="NZ_CP008947.1"/>
</dbReference>
<dbReference type="Gene3D" id="3.30.70.1060">
    <property type="entry name" value="Dimeric alpha+beta barrel"/>
    <property type="match status" value="1"/>
</dbReference>
<dbReference type="AlphaFoldDB" id="A0A076ETU1"/>
<sequence length="90" mass="10139">MEYVVFYATDPTTAARIPEIYPRHREYLDAFAAEGGLLGIGPFDDPASNGSMAVFSSRERAEQFIARDPFVLEGIAHPSDIREWDALNYR</sequence>
<dbReference type="InterPro" id="IPR011008">
    <property type="entry name" value="Dimeric_a/b-barrel"/>
</dbReference>
<evidence type="ECO:0000313" key="3">
    <source>
        <dbReference type="EMBL" id="AII09256.1"/>
    </source>
</evidence>
<proteinExistence type="inferred from homology"/>
<evidence type="ECO:0000313" key="4">
    <source>
        <dbReference type="Proteomes" id="UP000028488"/>
    </source>
</evidence>
<dbReference type="SUPFAM" id="SSF54909">
    <property type="entry name" value="Dimeric alpha+beta barrel"/>
    <property type="match status" value="1"/>
</dbReference>
<gene>
    <name evidence="3" type="ORF">EP51_33315</name>
</gene>
<accession>A0A076ETU1</accession>
<comment type="similarity">
    <text evidence="1">Belongs to the YciI family.</text>
</comment>
<dbReference type="InterPro" id="IPR005545">
    <property type="entry name" value="YCII"/>
</dbReference>
<dbReference type="eggNOG" id="COG2350">
    <property type="taxonomic scope" value="Bacteria"/>
</dbReference>
<protein>
    <recommendedName>
        <fullName evidence="2">YCII-related domain-containing protein</fullName>
    </recommendedName>
</protein>
<feature type="domain" description="YCII-related" evidence="2">
    <location>
        <begin position="1"/>
        <end position="84"/>
    </location>
</feature>
<dbReference type="EMBL" id="CP008947">
    <property type="protein sequence ID" value="AII09256.1"/>
    <property type="molecule type" value="Genomic_DNA"/>
</dbReference>